<reference evidence="8" key="1">
    <citation type="journal article" date="2015" name="PeerJ">
        <title>First genomic representation of candidate bacterial phylum KSB3 points to enhanced environmental sensing as a trigger of wastewater bulking.</title>
        <authorList>
            <person name="Sekiguchi Y."/>
            <person name="Ohashi A."/>
            <person name="Parks D.H."/>
            <person name="Yamauchi T."/>
            <person name="Tyson G.W."/>
            <person name="Hugenholtz P."/>
        </authorList>
    </citation>
    <scope>NUCLEOTIDE SEQUENCE [LARGE SCALE GENOMIC DNA]</scope>
</reference>
<evidence type="ECO:0000256" key="2">
    <source>
        <dbReference type="ARBA" id="ARBA00006542"/>
    </source>
</evidence>
<dbReference type="Proteomes" id="UP000030700">
    <property type="component" value="Unassembled WGS sequence"/>
</dbReference>
<evidence type="ECO:0000256" key="6">
    <source>
        <dbReference type="ARBA" id="ARBA00029321"/>
    </source>
</evidence>
<comment type="pathway">
    <text evidence="1">Carbohydrate degradation; glycolysis; D-glyceraldehyde 3-phosphate and glycerone phosphate from D-glucose: step 2/4.</text>
</comment>
<dbReference type="GO" id="GO:0006094">
    <property type="term" value="P:gluconeogenesis"/>
    <property type="evidence" value="ECO:0007669"/>
    <property type="project" value="UniProtKB-KW"/>
</dbReference>
<gene>
    <name evidence="8" type="ORF">U14_05380</name>
</gene>
<name>A0A081BRS2_9BACT</name>
<dbReference type="InterPro" id="IPR011051">
    <property type="entry name" value="RmlC_Cupin_sf"/>
</dbReference>
<dbReference type="EMBL" id="DF820460">
    <property type="protein sequence ID" value="GAK54103.1"/>
    <property type="molecule type" value="Genomic_DNA"/>
</dbReference>
<proteinExistence type="inferred from homology"/>
<evidence type="ECO:0000313" key="9">
    <source>
        <dbReference type="Proteomes" id="UP000030700"/>
    </source>
</evidence>
<dbReference type="GO" id="GO:0004347">
    <property type="term" value="F:glucose-6-phosphate isomerase activity"/>
    <property type="evidence" value="ECO:0007669"/>
    <property type="project" value="UniProtKB-EC"/>
</dbReference>
<dbReference type="InterPro" id="IPR010551">
    <property type="entry name" value="G6P_isomerase_prok"/>
</dbReference>
<dbReference type="InterPro" id="IPR014710">
    <property type="entry name" value="RmlC-like_jellyroll"/>
</dbReference>
<keyword evidence="4" id="KW-0312">Gluconeogenesis</keyword>
<dbReference type="CDD" id="cd02218">
    <property type="entry name" value="cupin_PGI"/>
    <property type="match status" value="1"/>
</dbReference>
<dbReference type="AlphaFoldDB" id="A0A081BRS2"/>
<evidence type="ECO:0000256" key="1">
    <source>
        <dbReference type="ARBA" id="ARBA00004926"/>
    </source>
</evidence>
<feature type="domain" description="Glucose-6-phosphate isomerase prokaryote" evidence="7">
    <location>
        <begin position="30"/>
        <end position="174"/>
    </location>
</feature>
<evidence type="ECO:0000256" key="4">
    <source>
        <dbReference type="ARBA" id="ARBA00022432"/>
    </source>
</evidence>
<dbReference type="STRING" id="1499966.U14_05380"/>
<keyword evidence="8" id="KW-0413">Isomerase</keyword>
<dbReference type="UniPathway" id="UPA00109">
    <property type="reaction ID" value="UER00181"/>
</dbReference>
<dbReference type="GO" id="GO:0006096">
    <property type="term" value="P:glycolytic process"/>
    <property type="evidence" value="ECO:0007669"/>
    <property type="project" value="UniProtKB-UniPathway"/>
</dbReference>
<evidence type="ECO:0000313" key="8">
    <source>
        <dbReference type="EMBL" id="GAK54103.1"/>
    </source>
</evidence>
<keyword evidence="9" id="KW-1185">Reference proteome</keyword>
<comment type="similarity">
    <text evidence="2">Belongs to the archaeal-type GPI family.</text>
</comment>
<dbReference type="SUPFAM" id="SSF51182">
    <property type="entry name" value="RmlC-like cupins"/>
    <property type="match status" value="1"/>
</dbReference>
<accession>A0A081BRS2</accession>
<dbReference type="Gene3D" id="2.60.120.10">
    <property type="entry name" value="Jelly Rolls"/>
    <property type="match status" value="1"/>
</dbReference>
<evidence type="ECO:0000259" key="7">
    <source>
        <dbReference type="Pfam" id="PF06560"/>
    </source>
</evidence>
<dbReference type="HOGENOM" id="CLU_105797_0_0_0"/>
<evidence type="ECO:0000256" key="3">
    <source>
        <dbReference type="ARBA" id="ARBA00011952"/>
    </source>
</evidence>
<dbReference type="GO" id="GO:0005737">
    <property type="term" value="C:cytoplasm"/>
    <property type="evidence" value="ECO:0007669"/>
    <property type="project" value="InterPro"/>
</dbReference>
<dbReference type="EC" id="5.3.1.9" evidence="3"/>
<evidence type="ECO:0000256" key="5">
    <source>
        <dbReference type="ARBA" id="ARBA00023152"/>
    </source>
</evidence>
<protein>
    <recommendedName>
        <fullName evidence="3">glucose-6-phosphate isomerase</fullName>
        <ecNumber evidence="3">5.3.1.9</ecNumber>
    </recommendedName>
</protein>
<comment type="catalytic activity">
    <reaction evidence="6">
        <text>alpha-D-glucose 6-phosphate = beta-D-fructose 6-phosphate</text>
        <dbReference type="Rhea" id="RHEA:11816"/>
        <dbReference type="ChEBI" id="CHEBI:57634"/>
        <dbReference type="ChEBI" id="CHEBI:58225"/>
        <dbReference type="EC" id="5.3.1.9"/>
    </reaction>
</comment>
<dbReference type="Pfam" id="PF06560">
    <property type="entry name" value="GPI"/>
    <property type="match status" value="1"/>
</dbReference>
<sequence length="187" mass="21274">MEKHSIYEPFGVDLDLVQGILREPDNHLIRKASSMKGHYADAKALDDLIHQGDPLHYEVFEKEVPQAYGHLMFGISKLQPGTVNGECFMTKGHYHAIPETAEVYLCLCGKGYMLMKTTEGECRAEYMERGRIVYVPPYWAHRSVNVGSEPLTTLFIYPADAGHNYGDIEQEGFPKRIYLRHGKVEIV</sequence>
<organism evidence="8">
    <name type="scientific">Candidatus Moduliflexus flocculans</name>
    <dbReference type="NCBI Taxonomy" id="1499966"/>
    <lineage>
        <taxon>Bacteria</taxon>
        <taxon>Candidatus Moduliflexota</taxon>
        <taxon>Candidatus Moduliflexia</taxon>
        <taxon>Candidatus Moduliflexales</taxon>
        <taxon>Candidatus Moduliflexaceae</taxon>
    </lineage>
</organism>
<keyword evidence="5" id="KW-0324">Glycolysis</keyword>